<sequence length="74" mass="7481">MSTADLLGNAEQHSNTSHASTTPAPDAAESTSLTRMAGWAGIAVFALWLCQPILVGLLASSGADDAPDLAALDD</sequence>
<dbReference type="RefSeq" id="WP_048700178.1">
    <property type="nucleotide sequence ID" value="NZ_HG764815.1"/>
</dbReference>
<keyword evidence="2" id="KW-1133">Transmembrane helix</keyword>
<keyword evidence="2" id="KW-0812">Transmembrane</keyword>
<accession>W6JZ17</accession>
<gene>
    <name evidence="3" type="ORF">BN11_4830003</name>
</gene>
<keyword evidence="2" id="KW-0472">Membrane</keyword>
<reference evidence="3 4" key="1">
    <citation type="journal article" date="2013" name="ISME J.">
        <title>A metabolic model for members of the genus Tetrasphaera involved in enhanced biological phosphorus removal.</title>
        <authorList>
            <person name="Kristiansen R."/>
            <person name="Nguyen H.T.T."/>
            <person name="Saunders A.M."/>
            <person name="Nielsen J.L."/>
            <person name="Wimmer R."/>
            <person name="Le V.Q."/>
            <person name="McIlroy S.J."/>
            <person name="Petrovski S."/>
            <person name="Seviour R.J."/>
            <person name="Calteau A."/>
            <person name="Nielsen K.L."/>
            <person name="Nielsen P.H."/>
        </authorList>
    </citation>
    <scope>NUCLEOTIDE SEQUENCE [LARGE SCALE GENOMIC DNA]</scope>
    <source>
        <strain evidence="3 4">Ben110</strain>
    </source>
</reference>
<evidence type="ECO:0000256" key="2">
    <source>
        <dbReference type="SAM" id="Phobius"/>
    </source>
</evidence>
<organism evidence="3 4">
    <name type="scientific">Nostocoides australiense Ben110</name>
    <dbReference type="NCBI Taxonomy" id="1193182"/>
    <lineage>
        <taxon>Bacteria</taxon>
        <taxon>Bacillati</taxon>
        <taxon>Actinomycetota</taxon>
        <taxon>Actinomycetes</taxon>
        <taxon>Micrococcales</taxon>
        <taxon>Intrasporangiaceae</taxon>
        <taxon>Nostocoides</taxon>
    </lineage>
</organism>
<feature type="compositionally biased region" description="Polar residues" evidence="1">
    <location>
        <begin position="11"/>
        <end position="30"/>
    </location>
</feature>
<evidence type="ECO:0000313" key="4">
    <source>
        <dbReference type="Proteomes" id="UP000035763"/>
    </source>
</evidence>
<evidence type="ECO:0000256" key="1">
    <source>
        <dbReference type="SAM" id="MobiDB-lite"/>
    </source>
</evidence>
<protein>
    <submittedName>
        <fullName evidence="3">Uncharacterized protein</fullName>
    </submittedName>
</protein>
<proteinExistence type="predicted"/>
<dbReference type="AlphaFoldDB" id="W6JZ17"/>
<evidence type="ECO:0000313" key="3">
    <source>
        <dbReference type="EMBL" id="CCH74828.1"/>
    </source>
</evidence>
<name>W6JZ17_9MICO</name>
<feature type="region of interest" description="Disordered" evidence="1">
    <location>
        <begin position="1"/>
        <end position="30"/>
    </location>
</feature>
<dbReference type="Proteomes" id="UP000035763">
    <property type="component" value="Unassembled WGS sequence"/>
</dbReference>
<keyword evidence="4" id="KW-1185">Reference proteome</keyword>
<dbReference type="EMBL" id="CAJA01000427">
    <property type="protein sequence ID" value="CCH74828.1"/>
    <property type="molecule type" value="Genomic_DNA"/>
</dbReference>
<comment type="caution">
    <text evidence="3">The sequence shown here is derived from an EMBL/GenBank/DDBJ whole genome shotgun (WGS) entry which is preliminary data.</text>
</comment>
<feature type="transmembrane region" description="Helical" evidence="2">
    <location>
        <begin position="36"/>
        <end position="59"/>
    </location>
</feature>